<accession>A0A934MUV4</accession>
<keyword evidence="2" id="KW-1185">Reference proteome</keyword>
<gene>
    <name evidence="1" type="ORF">JFN88_09140</name>
</gene>
<reference evidence="1" key="1">
    <citation type="submission" date="2020-12" db="EMBL/GenBank/DDBJ databases">
        <authorList>
            <person name="Huq M.A."/>
        </authorList>
    </citation>
    <scope>NUCLEOTIDE SEQUENCE</scope>
    <source>
        <strain evidence="1">MAHUQ-46</strain>
    </source>
</reference>
<organism evidence="1 2">
    <name type="scientific">Paenibacillus roseus</name>
    <dbReference type="NCBI Taxonomy" id="2798579"/>
    <lineage>
        <taxon>Bacteria</taxon>
        <taxon>Bacillati</taxon>
        <taxon>Bacillota</taxon>
        <taxon>Bacilli</taxon>
        <taxon>Bacillales</taxon>
        <taxon>Paenibacillaceae</taxon>
        <taxon>Paenibacillus</taxon>
    </lineage>
</organism>
<sequence length="58" mass="6983">MNEGFFHELHKLGREDELRAKLLIRGVKRILDEKKEETGLKKLLRRRKKSRVQPSAWN</sequence>
<proteinExistence type="predicted"/>
<comment type="caution">
    <text evidence="1">The sequence shown here is derived from an EMBL/GenBank/DDBJ whole genome shotgun (WGS) entry which is preliminary data.</text>
</comment>
<evidence type="ECO:0000313" key="2">
    <source>
        <dbReference type="Proteomes" id="UP000640274"/>
    </source>
</evidence>
<name>A0A934MUV4_9BACL</name>
<dbReference type="Proteomes" id="UP000640274">
    <property type="component" value="Unassembled WGS sequence"/>
</dbReference>
<protein>
    <submittedName>
        <fullName evidence="1">Uncharacterized protein</fullName>
    </submittedName>
</protein>
<evidence type="ECO:0000313" key="1">
    <source>
        <dbReference type="EMBL" id="MBJ6361467.1"/>
    </source>
</evidence>
<dbReference type="EMBL" id="JAELUP010000027">
    <property type="protein sequence ID" value="MBJ6361467.1"/>
    <property type="molecule type" value="Genomic_DNA"/>
</dbReference>
<dbReference type="AlphaFoldDB" id="A0A934MUV4"/>
<dbReference type="RefSeq" id="WP_199019015.1">
    <property type="nucleotide sequence ID" value="NZ_JAELUP010000027.1"/>
</dbReference>